<dbReference type="EnsemblMetazoa" id="AALFPA23_025123.R37444">
    <property type="protein sequence ID" value="AALFPA23_025123.P37444"/>
    <property type="gene ID" value="AALFPA23_025123"/>
</dbReference>
<accession>A0ABM2A771</accession>
<organism evidence="2 3">
    <name type="scientific">Aedes albopictus</name>
    <name type="common">Asian tiger mosquito</name>
    <name type="synonym">Stegomyia albopicta</name>
    <dbReference type="NCBI Taxonomy" id="7160"/>
    <lineage>
        <taxon>Eukaryota</taxon>
        <taxon>Metazoa</taxon>
        <taxon>Ecdysozoa</taxon>
        <taxon>Arthropoda</taxon>
        <taxon>Hexapoda</taxon>
        <taxon>Insecta</taxon>
        <taxon>Pterygota</taxon>
        <taxon>Neoptera</taxon>
        <taxon>Endopterygota</taxon>
        <taxon>Diptera</taxon>
        <taxon>Nematocera</taxon>
        <taxon>Culicoidea</taxon>
        <taxon>Culicidae</taxon>
        <taxon>Culicinae</taxon>
        <taxon>Aedini</taxon>
        <taxon>Aedes</taxon>
        <taxon>Stegomyia</taxon>
    </lineage>
</organism>
<feature type="domain" description="Reverse transcriptase" evidence="1">
    <location>
        <begin position="4"/>
        <end position="131"/>
    </location>
</feature>
<sequence length="157" mass="17540">MEHLQTNNVLDNRQHTIRPGFGTRTYFASLNDILAKALHSDEHVEMASLDLDKAYYRARTPDSLRQLLAWDISGNLAEFIRNLLTNRTFQVIIGNHRSKTTNEETGVPQGSVIAVALVLVEMNGVLEVMSSRDVGTLLWISCKTWSSNASQLPGRST</sequence>
<reference evidence="2" key="2">
    <citation type="submission" date="2025-05" db="UniProtKB">
        <authorList>
            <consortium name="EnsemblMetazoa"/>
        </authorList>
    </citation>
    <scope>IDENTIFICATION</scope>
    <source>
        <strain evidence="2">Foshan</strain>
    </source>
</reference>
<name>A0ABM2A771_AEDAL</name>
<evidence type="ECO:0000259" key="1">
    <source>
        <dbReference type="Pfam" id="PF00078"/>
    </source>
</evidence>
<evidence type="ECO:0000313" key="3">
    <source>
        <dbReference type="Proteomes" id="UP000069940"/>
    </source>
</evidence>
<dbReference type="GeneID" id="134289620"/>
<reference evidence="3" key="1">
    <citation type="journal article" date="2015" name="Proc. Natl. Acad. Sci. U.S.A.">
        <title>Genome sequence of the Asian Tiger mosquito, Aedes albopictus, reveals insights into its biology, genetics, and evolution.</title>
        <authorList>
            <person name="Chen X.G."/>
            <person name="Jiang X."/>
            <person name="Gu J."/>
            <person name="Xu M."/>
            <person name="Wu Y."/>
            <person name="Deng Y."/>
            <person name="Zhang C."/>
            <person name="Bonizzoni M."/>
            <person name="Dermauw W."/>
            <person name="Vontas J."/>
            <person name="Armbruster P."/>
            <person name="Huang X."/>
            <person name="Yang Y."/>
            <person name="Zhang H."/>
            <person name="He W."/>
            <person name="Peng H."/>
            <person name="Liu Y."/>
            <person name="Wu K."/>
            <person name="Chen J."/>
            <person name="Lirakis M."/>
            <person name="Topalis P."/>
            <person name="Van Leeuwen T."/>
            <person name="Hall A.B."/>
            <person name="Jiang X."/>
            <person name="Thorpe C."/>
            <person name="Mueller R.L."/>
            <person name="Sun C."/>
            <person name="Waterhouse R.M."/>
            <person name="Yan G."/>
            <person name="Tu Z.J."/>
            <person name="Fang X."/>
            <person name="James A.A."/>
        </authorList>
    </citation>
    <scope>NUCLEOTIDE SEQUENCE [LARGE SCALE GENOMIC DNA]</scope>
    <source>
        <strain evidence="3">Foshan</strain>
    </source>
</reference>
<dbReference type="InterPro" id="IPR000477">
    <property type="entry name" value="RT_dom"/>
</dbReference>
<dbReference type="RefSeq" id="XP_062711742.1">
    <property type="nucleotide sequence ID" value="XM_062855758.1"/>
</dbReference>
<evidence type="ECO:0000313" key="2">
    <source>
        <dbReference type="EnsemblMetazoa" id="AALFPA23_025123.P37444"/>
    </source>
</evidence>
<protein>
    <recommendedName>
        <fullName evidence="1">Reverse transcriptase domain-containing protein</fullName>
    </recommendedName>
</protein>
<dbReference type="Proteomes" id="UP000069940">
    <property type="component" value="Unassembled WGS sequence"/>
</dbReference>
<proteinExistence type="predicted"/>
<dbReference type="Pfam" id="PF00078">
    <property type="entry name" value="RVT_1"/>
    <property type="match status" value="1"/>
</dbReference>
<keyword evidence="3" id="KW-1185">Reference proteome</keyword>